<organism evidence="2 3">
    <name type="scientific">Novipirellula rosea</name>
    <dbReference type="NCBI Taxonomy" id="1031540"/>
    <lineage>
        <taxon>Bacteria</taxon>
        <taxon>Pseudomonadati</taxon>
        <taxon>Planctomycetota</taxon>
        <taxon>Planctomycetia</taxon>
        <taxon>Pirellulales</taxon>
        <taxon>Pirellulaceae</taxon>
        <taxon>Novipirellula</taxon>
    </lineage>
</organism>
<evidence type="ECO:0000313" key="3">
    <source>
        <dbReference type="Proteomes" id="UP001500840"/>
    </source>
</evidence>
<evidence type="ECO:0008006" key="4">
    <source>
        <dbReference type="Google" id="ProtNLM"/>
    </source>
</evidence>
<sequence length="287" mass="31826">MAMKSNREDRPRPIRDMIRRLIVAPASLSFIWPVLLIVGGYVAWDRWGAEHVANKFYGVQLENIQVTEPPGYIRTDIPGTVFRDTALDQLSLLDVQATAKIASAFATHPWVNRVISVRKLPGGKVDVHLEYRRPVAMVHVFKPNQADSGSYFFPIDGTGTLLPTTEFAQSETLDYIHIEVPDVYPTGVVGGPFGDVRVEAAARLAGVLSPVREQAKVRAIGVHGDARQNVVPQLEITTTDNRRLFWGSPPGLEEGGERTVEMKLHALMSGEEITNGDLRLAKRTRLE</sequence>
<accession>A0ABP8N867</accession>
<keyword evidence="3" id="KW-1185">Reference proteome</keyword>
<feature type="transmembrane region" description="Helical" evidence="1">
    <location>
        <begin position="21"/>
        <end position="44"/>
    </location>
</feature>
<dbReference type="Proteomes" id="UP001500840">
    <property type="component" value="Unassembled WGS sequence"/>
</dbReference>
<keyword evidence="1" id="KW-1133">Transmembrane helix</keyword>
<keyword evidence="1" id="KW-0472">Membrane</keyword>
<name>A0ABP8N867_9BACT</name>
<gene>
    <name evidence="2" type="ORF">GCM10023156_43140</name>
</gene>
<protein>
    <recommendedName>
        <fullName evidence="4">Cell division protein FtsQ</fullName>
    </recommendedName>
</protein>
<proteinExistence type="predicted"/>
<reference evidence="3" key="1">
    <citation type="journal article" date="2019" name="Int. J. Syst. Evol. Microbiol.">
        <title>The Global Catalogue of Microorganisms (GCM) 10K type strain sequencing project: providing services to taxonomists for standard genome sequencing and annotation.</title>
        <authorList>
            <consortium name="The Broad Institute Genomics Platform"/>
            <consortium name="The Broad Institute Genome Sequencing Center for Infectious Disease"/>
            <person name="Wu L."/>
            <person name="Ma J."/>
        </authorList>
    </citation>
    <scope>NUCLEOTIDE SEQUENCE [LARGE SCALE GENOMIC DNA]</scope>
    <source>
        <strain evidence="3">JCM 17759</strain>
    </source>
</reference>
<evidence type="ECO:0000256" key="1">
    <source>
        <dbReference type="SAM" id="Phobius"/>
    </source>
</evidence>
<evidence type="ECO:0000313" key="2">
    <source>
        <dbReference type="EMBL" id="GAA4461130.1"/>
    </source>
</evidence>
<dbReference type="EMBL" id="BAABGA010000054">
    <property type="protein sequence ID" value="GAA4461130.1"/>
    <property type="molecule type" value="Genomic_DNA"/>
</dbReference>
<comment type="caution">
    <text evidence="2">The sequence shown here is derived from an EMBL/GenBank/DDBJ whole genome shotgun (WGS) entry which is preliminary data.</text>
</comment>
<keyword evidence="1" id="KW-0812">Transmembrane</keyword>